<comment type="caution">
    <text evidence="3">The sequence shown here is derived from an EMBL/GenBank/DDBJ whole genome shotgun (WGS) entry which is preliminary data.</text>
</comment>
<reference evidence="3" key="2">
    <citation type="journal article" date="2023" name="BMC Genomics">
        <title>Pest status, molecular evolution, and epigenetic factors derived from the genome assembly of Frankliniella fusca, a thysanopteran phytovirus vector.</title>
        <authorList>
            <person name="Catto M.A."/>
            <person name="Labadie P.E."/>
            <person name="Jacobson A.L."/>
            <person name="Kennedy G.G."/>
            <person name="Srinivasan R."/>
            <person name="Hunt B.G."/>
        </authorList>
    </citation>
    <scope>NUCLEOTIDE SEQUENCE</scope>
    <source>
        <strain evidence="3">PL_HMW_Pooled</strain>
    </source>
</reference>
<keyword evidence="4" id="KW-1185">Reference proteome</keyword>
<dbReference type="PANTHER" id="PTHR47327:SF13">
    <property type="entry name" value="APPLE DOMAIN-CONTAINING PROTEIN"/>
    <property type="match status" value="1"/>
</dbReference>
<evidence type="ECO:0000259" key="2">
    <source>
        <dbReference type="PROSITE" id="PS50948"/>
    </source>
</evidence>
<protein>
    <recommendedName>
        <fullName evidence="2">Apple domain-containing protein</fullName>
    </recommendedName>
</protein>
<dbReference type="Pfam" id="PF14295">
    <property type="entry name" value="PAN_4"/>
    <property type="match status" value="2"/>
</dbReference>
<organism evidence="3 4">
    <name type="scientific">Frankliniella fusca</name>
    <dbReference type="NCBI Taxonomy" id="407009"/>
    <lineage>
        <taxon>Eukaryota</taxon>
        <taxon>Metazoa</taxon>
        <taxon>Ecdysozoa</taxon>
        <taxon>Arthropoda</taxon>
        <taxon>Hexapoda</taxon>
        <taxon>Insecta</taxon>
        <taxon>Pterygota</taxon>
        <taxon>Neoptera</taxon>
        <taxon>Paraneoptera</taxon>
        <taxon>Thysanoptera</taxon>
        <taxon>Terebrantia</taxon>
        <taxon>Thripoidea</taxon>
        <taxon>Thripidae</taxon>
        <taxon>Frankliniella</taxon>
    </lineage>
</organism>
<feature type="region of interest" description="Disordered" evidence="1">
    <location>
        <begin position="577"/>
        <end position="652"/>
    </location>
</feature>
<gene>
    <name evidence="3" type="ORF">KUF71_024592</name>
</gene>
<dbReference type="PANTHER" id="PTHR47327">
    <property type="entry name" value="FI18240P1-RELATED"/>
    <property type="match status" value="1"/>
</dbReference>
<evidence type="ECO:0000313" key="4">
    <source>
        <dbReference type="Proteomes" id="UP001219518"/>
    </source>
</evidence>
<proteinExistence type="predicted"/>
<dbReference type="InterPro" id="IPR052774">
    <property type="entry name" value="Celegans_DevNeuronal_Protein"/>
</dbReference>
<dbReference type="Gene3D" id="3.50.4.10">
    <property type="entry name" value="Hepatocyte Growth Factor"/>
    <property type="match status" value="1"/>
</dbReference>
<feature type="region of interest" description="Disordered" evidence="1">
    <location>
        <begin position="103"/>
        <end position="129"/>
    </location>
</feature>
<accession>A0AAE1H704</accession>
<feature type="domain" description="Apple" evidence="2">
    <location>
        <begin position="141"/>
        <end position="224"/>
    </location>
</feature>
<feature type="compositionally biased region" description="Low complexity" evidence="1">
    <location>
        <begin position="612"/>
        <end position="623"/>
    </location>
</feature>
<dbReference type="AlphaFoldDB" id="A0AAE1H704"/>
<feature type="domain" description="Apple" evidence="2">
    <location>
        <begin position="237"/>
        <end position="324"/>
    </location>
</feature>
<name>A0AAE1H704_9NEOP</name>
<dbReference type="EMBL" id="JAHWGI010000422">
    <property type="protein sequence ID" value="KAK3915316.1"/>
    <property type="molecule type" value="Genomic_DNA"/>
</dbReference>
<reference evidence="3" key="1">
    <citation type="submission" date="2021-07" db="EMBL/GenBank/DDBJ databases">
        <authorList>
            <person name="Catto M.A."/>
            <person name="Jacobson A."/>
            <person name="Kennedy G."/>
            <person name="Labadie P."/>
            <person name="Hunt B.G."/>
            <person name="Srinivasan R."/>
        </authorList>
    </citation>
    <scope>NUCLEOTIDE SEQUENCE</scope>
    <source>
        <strain evidence="3">PL_HMW_Pooled</strain>
        <tissue evidence="3">Head</tissue>
    </source>
</reference>
<feature type="compositionally biased region" description="Acidic residues" evidence="1">
    <location>
        <begin position="689"/>
        <end position="700"/>
    </location>
</feature>
<feature type="compositionally biased region" description="Acidic residues" evidence="1">
    <location>
        <begin position="732"/>
        <end position="741"/>
    </location>
</feature>
<dbReference type="CDD" id="cd01099">
    <property type="entry name" value="PAN_AP_HGF"/>
    <property type="match status" value="1"/>
</dbReference>
<feature type="compositionally biased region" description="Polar residues" evidence="1">
    <location>
        <begin position="664"/>
        <end position="683"/>
    </location>
</feature>
<dbReference type="GO" id="GO:0009653">
    <property type="term" value="P:anatomical structure morphogenesis"/>
    <property type="evidence" value="ECO:0007669"/>
    <property type="project" value="TreeGrafter"/>
</dbReference>
<feature type="compositionally biased region" description="Low complexity" evidence="1">
    <location>
        <begin position="638"/>
        <end position="649"/>
    </location>
</feature>
<feature type="region of interest" description="Disordered" evidence="1">
    <location>
        <begin position="664"/>
        <end position="745"/>
    </location>
</feature>
<dbReference type="PROSITE" id="PS50948">
    <property type="entry name" value="PAN"/>
    <property type="match status" value="2"/>
</dbReference>
<evidence type="ECO:0000256" key="1">
    <source>
        <dbReference type="SAM" id="MobiDB-lite"/>
    </source>
</evidence>
<dbReference type="InterPro" id="IPR003609">
    <property type="entry name" value="Pan_app"/>
</dbReference>
<sequence>MTSCQKNSELSPSRLRRHDYGSYMSNEVDPQQLHYGVTKPGKYMYDGYGLLQQHGQAQAGYGSGYGSSYGPNQGGLYGGTYGGTYGGVYGAGGYANGYPPNYITPPPPPPQGPVVPPPPPPVVPPGAAPPPIGHQPVGDGCFVRAHGGFRMAERLVQTTLATTSLPHCERECASALTRCSAFAFRYNSWPYNCDLSEVPLLEVNQYTELVPDRNADVFGREPRCAVPPAGWDHDAECFERVRSGQRLAPNAVKDLLLVHSLGACQQACLATSAYVCRAFTFRFGPPGPDGPPENCLLSDWPSDEILPWKDTLADPASEMYQRSSFGRGCELWRRAWPGHGGRGDSARPTVRDQHCYVGYGGPARLLPAAVLRPLRVPTELDCKAECTRMWESGDASCSALSFRSEPAGAPGPNCLLSELAMRDLRPGLELVRDPQHWLFAWNEDDPRCFRGYGPSQGRHRHPALPNRAGDDDLWGREDEAGVWRRFSVSGQACRSLCAPHPVGFWSCALEAGGWDYCCRPGHACGYSEGYDYPWCYVGSAALDQWMPSVPNLPSRTSKFILSHPEYYNFVRLNGGGAASGNGTVRRPPATGAGRDCQDSSSVSTEPPPPAPATAAASTTPAPANQSDVVLIGGDKNKGSGSSSSGSGQVNDDDDFLSAAAAIVRTNTPASPTNRPVKLQSTTARPREPQDDEPLELEVVDAVDSAGTAASRNGTLTVGGKLAQAEGRRRDDNDDGEEEDAEESGRLERVALVERVDPKLGLSLGEAPRKAKITVFRRERSG</sequence>
<evidence type="ECO:0000313" key="3">
    <source>
        <dbReference type="EMBL" id="KAK3915316.1"/>
    </source>
</evidence>
<dbReference type="Proteomes" id="UP001219518">
    <property type="component" value="Unassembled WGS sequence"/>
</dbReference>